<evidence type="ECO:0000313" key="12">
    <source>
        <dbReference type="Proteomes" id="UP000095332"/>
    </source>
</evidence>
<dbReference type="InterPro" id="IPR025857">
    <property type="entry name" value="MacB_PCD"/>
</dbReference>
<dbReference type="EC" id="3.6.3.-" evidence="9"/>
<protein>
    <submittedName>
        <fullName evidence="10">FtsX-like permease family protein</fullName>
    </submittedName>
    <submittedName>
        <fullName evidence="9">Macrolide export ATP-binding/permease protein MacB</fullName>
        <ecNumber evidence="9">3.6.3.-</ecNumber>
    </submittedName>
</protein>
<evidence type="ECO:0000259" key="8">
    <source>
        <dbReference type="Pfam" id="PF12704"/>
    </source>
</evidence>
<dbReference type="PANTHER" id="PTHR30572">
    <property type="entry name" value="MEMBRANE COMPONENT OF TRANSPORTER-RELATED"/>
    <property type="match status" value="1"/>
</dbReference>
<dbReference type="InterPro" id="IPR050250">
    <property type="entry name" value="Macrolide_Exporter_MacB"/>
</dbReference>
<dbReference type="RefSeq" id="WP_057329022.1">
    <property type="nucleotide sequence ID" value="NZ_CZBM01000013.1"/>
</dbReference>
<dbReference type="Pfam" id="PF02687">
    <property type="entry name" value="FtsX"/>
    <property type="match status" value="1"/>
</dbReference>
<evidence type="ECO:0000313" key="9">
    <source>
        <dbReference type="EMBL" id="CUQ44639.1"/>
    </source>
</evidence>
<feature type="transmembrane region" description="Helical" evidence="6">
    <location>
        <begin position="294"/>
        <end position="315"/>
    </location>
</feature>
<keyword evidence="5 6" id="KW-0472">Membrane</keyword>
<evidence type="ECO:0000313" key="13">
    <source>
        <dbReference type="Proteomes" id="UP000450599"/>
    </source>
</evidence>
<dbReference type="GO" id="GO:0005524">
    <property type="term" value="F:ATP binding"/>
    <property type="evidence" value="ECO:0007669"/>
    <property type="project" value="UniProtKB-KW"/>
</dbReference>
<evidence type="ECO:0000259" key="7">
    <source>
        <dbReference type="Pfam" id="PF02687"/>
    </source>
</evidence>
<keyword evidence="9" id="KW-0547">Nucleotide-binding</keyword>
<evidence type="ECO:0000256" key="3">
    <source>
        <dbReference type="ARBA" id="ARBA00022692"/>
    </source>
</evidence>
<comment type="subcellular location">
    <subcellularLocation>
        <location evidence="1">Cell membrane</location>
        <topology evidence="1">Multi-pass membrane protein</topology>
    </subcellularLocation>
</comment>
<keyword evidence="9" id="KW-0378">Hydrolase</keyword>
<dbReference type="EMBL" id="WKMW01000003">
    <property type="protein sequence ID" value="MRY83318.1"/>
    <property type="molecule type" value="Genomic_DNA"/>
</dbReference>
<feature type="transmembrane region" description="Helical" evidence="6">
    <location>
        <begin position="21"/>
        <end position="43"/>
    </location>
</feature>
<dbReference type="Proteomes" id="UP000450599">
    <property type="component" value="Unassembled WGS sequence"/>
</dbReference>
<feature type="domain" description="MacB-like periplasmic core" evidence="8">
    <location>
        <begin position="20"/>
        <end position="247"/>
    </location>
</feature>
<dbReference type="EMBL" id="WKMX01000005">
    <property type="protein sequence ID" value="MRZ05694.1"/>
    <property type="molecule type" value="Genomic_DNA"/>
</dbReference>
<dbReference type="Proteomes" id="UP000095332">
    <property type="component" value="Unassembled WGS sequence"/>
</dbReference>
<dbReference type="Pfam" id="PF12704">
    <property type="entry name" value="MacB_PCD"/>
    <property type="match status" value="1"/>
</dbReference>
<name>A0A174WNM6_PARDI</name>
<dbReference type="InterPro" id="IPR003838">
    <property type="entry name" value="ABC3_permease_C"/>
</dbReference>
<keyword evidence="2" id="KW-1003">Cell membrane</keyword>
<evidence type="ECO:0000256" key="2">
    <source>
        <dbReference type="ARBA" id="ARBA00022475"/>
    </source>
</evidence>
<evidence type="ECO:0000256" key="5">
    <source>
        <dbReference type="ARBA" id="ARBA00023136"/>
    </source>
</evidence>
<dbReference type="Proteomes" id="UP000471216">
    <property type="component" value="Unassembled WGS sequence"/>
</dbReference>
<dbReference type="GO" id="GO:0016787">
    <property type="term" value="F:hydrolase activity"/>
    <property type="evidence" value="ECO:0007669"/>
    <property type="project" value="UniProtKB-KW"/>
</dbReference>
<sequence length="424" mass="46076">MYKQFVKQAIGQLKEAPLVSLISIVGTALAIAVVLVLVLVFQINAAGFAPESNRARMLYVWGTEANPKDGSGNRNRSNMSAEVVKECFYTLREPEAVAAYVKASHPVSLPEKRLFKEYECCYTDAGYWKIFDFDFVEGAPFTEADFQSAIPRVVISNRMAASLFGGERAVGRQIVLDYVTYTVCGVTHDVPNPLMASFFDVCIPYSCNDNLMTPKPDYGENISGDLSMILLARSASGFEAVRAELDQQVRRYNENKVDYNVNFPAGALSQVDSAMGSNAWNKVDWQTFMAESGAFLLFLLLIPALNLTGVVQSSVQKRREEIGLRKAFGATGGNLLRQILSENLVLTLIGGLIGLPLSILLLVLGKSLVLNDPNITFTAAMLIKPGLFAAALLAAFLLNVLSAGIPAWRAACGTIVDSLSGNED</sequence>
<keyword evidence="3 6" id="KW-0812">Transmembrane</keyword>
<evidence type="ECO:0000313" key="10">
    <source>
        <dbReference type="EMBL" id="MRY83318.1"/>
    </source>
</evidence>
<gene>
    <name evidence="9" type="primary">macB_11</name>
    <name evidence="9" type="ORF">ERS852560_02958</name>
    <name evidence="11" type="ORF">GKD54_05555</name>
    <name evidence="10" type="ORF">GKD58_03360</name>
</gene>
<dbReference type="GO" id="GO:0005886">
    <property type="term" value="C:plasma membrane"/>
    <property type="evidence" value="ECO:0007669"/>
    <property type="project" value="UniProtKB-SubCell"/>
</dbReference>
<reference evidence="13 14" key="2">
    <citation type="journal article" date="2019" name="Nat. Med.">
        <title>A library of human gut bacterial isolates paired with longitudinal multiomics data enables mechanistic microbiome research.</title>
        <authorList>
            <person name="Poyet M."/>
            <person name="Groussin M."/>
            <person name="Gibbons S.M."/>
            <person name="Avila-Pacheco J."/>
            <person name="Jiang X."/>
            <person name="Kearney S.M."/>
            <person name="Perrotta A.R."/>
            <person name="Berdy B."/>
            <person name="Zhao S."/>
            <person name="Lieberman T.D."/>
            <person name="Swanson P.K."/>
            <person name="Smith M."/>
            <person name="Roesemann S."/>
            <person name="Alexander J.E."/>
            <person name="Rich S.A."/>
            <person name="Livny J."/>
            <person name="Vlamakis H."/>
            <person name="Clish C."/>
            <person name="Bullock K."/>
            <person name="Deik A."/>
            <person name="Scott J."/>
            <person name="Pierce K.A."/>
            <person name="Xavier R.J."/>
            <person name="Alm E.J."/>
        </authorList>
    </citation>
    <scope>NUCLEOTIDE SEQUENCE [LARGE SCALE GENOMIC DNA]</scope>
    <source>
        <strain evidence="11 14">BIOML-A10</strain>
        <strain evidence="10 13">BIOML-A11</strain>
    </source>
</reference>
<organism evidence="9 12">
    <name type="scientific">Parabacteroides distasonis</name>
    <dbReference type="NCBI Taxonomy" id="823"/>
    <lineage>
        <taxon>Bacteria</taxon>
        <taxon>Pseudomonadati</taxon>
        <taxon>Bacteroidota</taxon>
        <taxon>Bacteroidia</taxon>
        <taxon>Bacteroidales</taxon>
        <taxon>Tannerellaceae</taxon>
        <taxon>Parabacteroides</taxon>
    </lineage>
</organism>
<dbReference type="GO" id="GO:0022857">
    <property type="term" value="F:transmembrane transporter activity"/>
    <property type="evidence" value="ECO:0007669"/>
    <property type="project" value="TreeGrafter"/>
</dbReference>
<proteinExistence type="predicted"/>
<evidence type="ECO:0000256" key="4">
    <source>
        <dbReference type="ARBA" id="ARBA00022989"/>
    </source>
</evidence>
<dbReference type="PANTHER" id="PTHR30572:SF18">
    <property type="entry name" value="ABC-TYPE MACROLIDE FAMILY EXPORT SYSTEM PERMEASE COMPONENT 2"/>
    <property type="match status" value="1"/>
</dbReference>
<feature type="transmembrane region" description="Helical" evidence="6">
    <location>
        <begin position="377"/>
        <end position="401"/>
    </location>
</feature>
<dbReference type="EMBL" id="CZBM01000013">
    <property type="protein sequence ID" value="CUQ44639.1"/>
    <property type="molecule type" value="Genomic_DNA"/>
</dbReference>
<dbReference type="AlphaFoldDB" id="A0A174WNM6"/>
<feature type="domain" description="ABC3 transporter permease C-terminal" evidence="7">
    <location>
        <begin position="294"/>
        <end position="410"/>
    </location>
</feature>
<reference evidence="9 12" key="1">
    <citation type="submission" date="2015-09" db="EMBL/GenBank/DDBJ databases">
        <authorList>
            <consortium name="Pathogen Informatics"/>
        </authorList>
    </citation>
    <scope>NUCLEOTIDE SEQUENCE [LARGE SCALE GENOMIC DNA]</scope>
    <source>
        <strain evidence="9 12">2789STDY5834948</strain>
    </source>
</reference>
<keyword evidence="4 6" id="KW-1133">Transmembrane helix</keyword>
<keyword evidence="9" id="KW-0067">ATP-binding</keyword>
<evidence type="ECO:0000313" key="14">
    <source>
        <dbReference type="Proteomes" id="UP000471216"/>
    </source>
</evidence>
<accession>A0A174WNM6</accession>
<evidence type="ECO:0000313" key="11">
    <source>
        <dbReference type="EMBL" id="MRZ05694.1"/>
    </source>
</evidence>
<evidence type="ECO:0000256" key="1">
    <source>
        <dbReference type="ARBA" id="ARBA00004651"/>
    </source>
</evidence>
<feature type="transmembrane region" description="Helical" evidence="6">
    <location>
        <begin position="344"/>
        <end position="365"/>
    </location>
</feature>
<evidence type="ECO:0000256" key="6">
    <source>
        <dbReference type="SAM" id="Phobius"/>
    </source>
</evidence>